<dbReference type="CDD" id="cd02440">
    <property type="entry name" value="AdoMet_MTases"/>
    <property type="match status" value="1"/>
</dbReference>
<dbReference type="Proteomes" id="UP000019149">
    <property type="component" value="Unassembled WGS sequence"/>
</dbReference>
<accession>W6U5T1</accession>
<feature type="transmembrane region" description="Helical" evidence="11">
    <location>
        <begin position="321"/>
        <end position="340"/>
    </location>
</feature>
<dbReference type="AlphaFoldDB" id="W6U5T1"/>
<dbReference type="PANTHER" id="PTHR23417:SF16">
    <property type="entry name" value="TRNA (GUANINE-N(7)-)-METHYLTRANSFERASE"/>
    <property type="match status" value="1"/>
</dbReference>
<dbReference type="PANTHER" id="PTHR23417">
    <property type="entry name" value="3-DEOXY-D-MANNO-OCTULOSONIC-ACID TRANSFERASE/TRNA GUANINE-N 7 - -METHYLTRANSFERASE"/>
    <property type="match status" value="1"/>
</dbReference>
<evidence type="ECO:0000256" key="8">
    <source>
        <dbReference type="ARBA" id="ARBA00023242"/>
    </source>
</evidence>
<dbReference type="CDD" id="cd15844">
    <property type="entry name" value="SNARE_syntaxin5"/>
    <property type="match status" value="1"/>
</dbReference>
<keyword evidence="8 9" id="KW-0539">Nucleus</keyword>
<dbReference type="PROSITE" id="PS50192">
    <property type="entry name" value="T_SNARE"/>
    <property type="match status" value="1"/>
</dbReference>
<feature type="binding site" evidence="9">
    <location>
        <begin position="588"/>
        <end position="590"/>
    </location>
    <ligand>
        <name>S-adenosyl-L-methionine</name>
        <dbReference type="ChEBI" id="CHEBI:59789"/>
    </ligand>
</feature>
<dbReference type="GO" id="GO:0008176">
    <property type="term" value="F:tRNA (guanine(46)-N7)-methyltransferase activity"/>
    <property type="evidence" value="ECO:0007669"/>
    <property type="project" value="UniProtKB-UniRule"/>
</dbReference>
<organism evidence="13 14">
    <name type="scientific">Echinococcus granulosus</name>
    <name type="common">Hydatid tapeworm</name>
    <dbReference type="NCBI Taxonomy" id="6210"/>
    <lineage>
        <taxon>Eukaryota</taxon>
        <taxon>Metazoa</taxon>
        <taxon>Spiralia</taxon>
        <taxon>Lophotrochozoa</taxon>
        <taxon>Platyhelminthes</taxon>
        <taxon>Cestoda</taxon>
        <taxon>Eucestoda</taxon>
        <taxon>Cyclophyllidea</taxon>
        <taxon>Taeniidae</taxon>
        <taxon>Echinococcus</taxon>
        <taxon>Echinococcus granulosus group</taxon>
    </lineage>
</organism>
<evidence type="ECO:0000256" key="5">
    <source>
        <dbReference type="ARBA" id="ARBA00022691"/>
    </source>
</evidence>
<evidence type="ECO:0000256" key="10">
    <source>
        <dbReference type="SAM" id="Coils"/>
    </source>
</evidence>
<evidence type="ECO:0000256" key="6">
    <source>
        <dbReference type="ARBA" id="ARBA00022694"/>
    </source>
</evidence>
<dbReference type="SUPFAM" id="SSF53335">
    <property type="entry name" value="S-adenosyl-L-methionine-dependent methyltransferases"/>
    <property type="match status" value="1"/>
</dbReference>
<dbReference type="Gene3D" id="1.20.58.70">
    <property type="match status" value="1"/>
</dbReference>
<feature type="domain" description="T-SNARE coiled-coil homology" evidence="12">
    <location>
        <begin position="249"/>
        <end position="311"/>
    </location>
</feature>
<evidence type="ECO:0000259" key="12">
    <source>
        <dbReference type="PROSITE" id="PS50192"/>
    </source>
</evidence>
<feature type="active site" evidence="9">
    <location>
        <position position="498"/>
    </location>
</feature>
<protein>
    <recommendedName>
        <fullName evidence="9">tRNA (guanine-N(7)-)-methyltransferase</fullName>
        <ecNumber evidence="9">2.1.1.33</ecNumber>
    </recommendedName>
    <alternativeName>
        <fullName evidence="9">tRNA (guanine(46)-N(7))-methyltransferase</fullName>
    </alternativeName>
    <alternativeName>
        <fullName evidence="9">tRNA(m7G46)-methyltransferase</fullName>
    </alternativeName>
</protein>
<proteinExistence type="inferred from homology"/>
<dbReference type="InterPro" id="IPR025763">
    <property type="entry name" value="Trm8_euk"/>
</dbReference>
<evidence type="ECO:0000256" key="9">
    <source>
        <dbReference type="HAMAP-Rule" id="MF_03055"/>
    </source>
</evidence>
<keyword evidence="3 9" id="KW-0489">Methyltransferase</keyword>
<dbReference type="EC" id="2.1.1.33" evidence="9"/>
<dbReference type="CTD" id="36344316"/>
<keyword evidence="10" id="KW-0175">Coiled coil</keyword>
<comment type="pathway">
    <text evidence="9">tRNA modification; N(7)-methylguanine-tRNA biosynthesis.</text>
</comment>
<evidence type="ECO:0000256" key="1">
    <source>
        <dbReference type="ARBA" id="ARBA00000142"/>
    </source>
</evidence>
<dbReference type="PROSITE" id="PS51625">
    <property type="entry name" value="SAM_MT_TRMB"/>
    <property type="match status" value="1"/>
</dbReference>
<keyword evidence="4 9" id="KW-0808">Transferase</keyword>
<dbReference type="InterPro" id="IPR029063">
    <property type="entry name" value="SAM-dependent_MTases_sf"/>
</dbReference>
<dbReference type="GO" id="GO:0000049">
    <property type="term" value="F:tRNA binding"/>
    <property type="evidence" value="ECO:0007669"/>
    <property type="project" value="UniProtKB-UniRule"/>
</dbReference>
<sequence length="623" mass="69291">MCNLFSLKGLVGIMASDYCNRSTELLLCAKLLHQKVMSGRVALRPRKSRPGAVAAFFAPTLLKTQLLPLVHQASTSLTLGQAKMDQLVNLTERLSTSSIPDTLLVARISTLVQKLQPEVVAISTFLQRVASVSTQVQRELAGHPQVCKHVKALVASQEARLAELSRRLRDFMEANRAIVSDQCETPTAMPPPPKTFLSSSSSVFRLSSTTRPSIQAASFGEKLRDDSNPLTADAQYLLQQQQMVVRQREATSATSAAAIRHTEATIVQLGQIYEQFAFLVREQADVVMRIDGHVEDAAANVDLAHGSLVEFLQHVSERRAFILKFFTVLLAIFCIVRAFLGLERTINMSTEDSTQLVANESGGGGEFVKLPQKRLYRQRAHCNPWSDHCLSYPVRPDLCHWGELFDGKAVPSVSMVDVGCGYGGLLFSLSTLFPNARIVGMEIRLKVFDYVQSKINAIRQSHPGSFLNIACIRTNTMKYLPNFFKKGQLEKMFFLYPDPHFKRHKHKWRIISLALLTVYAYVLRPGGRIYTMTDVPELAQWMEDKLSVHPLFRQCHHLCLPVSVETLESLESASVEDATVGLLASGVTEEGQKAARDGRGATISVFERISNPPMAEEMGSFRI</sequence>
<dbReference type="InterPro" id="IPR003358">
    <property type="entry name" value="tRNA_(Gua-N-7)_MeTrfase_Trmb"/>
</dbReference>
<feature type="coiled-coil region" evidence="10">
    <location>
        <begin position="147"/>
        <end position="174"/>
    </location>
</feature>
<feature type="binding site" evidence="9">
    <location>
        <position position="419"/>
    </location>
    <ligand>
        <name>S-adenosyl-L-methionine</name>
        <dbReference type="ChEBI" id="CHEBI:59789"/>
    </ligand>
</feature>
<dbReference type="GO" id="GO:0005634">
    <property type="term" value="C:nucleus"/>
    <property type="evidence" value="ECO:0007669"/>
    <property type="project" value="UniProtKB-SubCell"/>
</dbReference>
<dbReference type="EMBL" id="APAU02000112">
    <property type="protein sequence ID" value="EUB56528.1"/>
    <property type="molecule type" value="Genomic_DNA"/>
</dbReference>
<keyword evidence="11" id="KW-0812">Transmembrane</keyword>
<dbReference type="OrthoDB" id="47276at2759"/>
<keyword evidence="11" id="KW-0472">Membrane</keyword>
<dbReference type="STRING" id="6210.W6U5T1"/>
<dbReference type="GO" id="GO:0016020">
    <property type="term" value="C:membrane"/>
    <property type="evidence" value="ECO:0007669"/>
    <property type="project" value="InterPro"/>
</dbReference>
<evidence type="ECO:0000313" key="13">
    <source>
        <dbReference type="EMBL" id="EUB56528.1"/>
    </source>
</evidence>
<evidence type="ECO:0000256" key="4">
    <source>
        <dbReference type="ARBA" id="ARBA00022679"/>
    </source>
</evidence>
<dbReference type="KEGG" id="egl:EGR_08601"/>
<keyword evidence="6 9" id="KW-0819">tRNA processing</keyword>
<dbReference type="Pfam" id="PF02390">
    <property type="entry name" value="Methyltransf_4"/>
    <property type="match status" value="1"/>
</dbReference>
<evidence type="ECO:0000313" key="14">
    <source>
        <dbReference type="Proteomes" id="UP000019149"/>
    </source>
</evidence>
<evidence type="ECO:0000256" key="7">
    <source>
        <dbReference type="ARBA" id="ARBA00022884"/>
    </source>
</evidence>
<comment type="function">
    <text evidence="9">Catalyzes the formation of N(7)-methylguanine at position 46 (m7G46) in tRNA.</text>
</comment>
<name>W6U5T1_ECHGR</name>
<dbReference type="UniPathway" id="UPA00989"/>
<gene>
    <name evidence="13" type="ORF">EGR_08601</name>
</gene>
<evidence type="ECO:0000256" key="2">
    <source>
        <dbReference type="ARBA" id="ARBA00022555"/>
    </source>
</evidence>
<comment type="caution">
    <text evidence="13">The sequence shown here is derived from an EMBL/GenBank/DDBJ whole genome shotgun (WGS) entry which is preliminary data.</text>
</comment>
<keyword evidence="14" id="KW-1185">Reference proteome</keyword>
<dbReference type="InterPro" id="IPR000727">
    <property type="entry name" value="T_SNARE_dom"/>
</dbReference>
<dbReference type="GeneID" id="36344316"/>
<keyword evidence="11" id="KW-1133">Transmembrane helix</keyword>
<feature type="binding site" evidence="9">
    <location>
        <begin position="475"/>
        <end position="476"/>
    </location>
    <ligand>
        <name>S-adenosyl-L-methionine</name>
        <dbReference type="ChEBI" id="CHEBI:59789"/>
    </ligand>
</feature>
<dbReference type="HAMAP" id="MF_03055">
    <property type="entry name" value="tRNA_methyltr_TrmB_euk"/>
    <property type="match status" value="1"/>
</dbReference>
<dbReference type="RefSeq" id="XP_024347724.1">
    <property type="nucleotide sequence ID" value="XM_024497850.1"/>
</dbReference>
<feature type="transmembrane region" description="Helical" evidence="11">
    <location>
        <begin position="510"/>
        <end position="527"/>
    </location>
</feature>
<dbReference type="SUPFAM" id="SSF47661">
    <property type="entry name" value="t-snare proteins"/>
    <property type="match status" value="1"/>
</dbReference>
<dbReference type="InterPro" id="IPR010989">
    <property type="entry name" value="SNARE"/>
</dbReference>
<dbReference type="Gene3D" id="3.40.50.150">
    <property type="entry name" value="Vaccinia Virus protein VP39"/>
    <property type="match status" value="1"/>
</dbReference>
<comment type="subcellular location">
    <subcellularLocation>
        <location evidence="9">Nucleus</location>
    </subcellularLocation>
</comment>
<keyword evidence="5 9" id="KW-0949">S-adenosyl-L-methionine</keyword>
<feature type="binding site" evidence="9">
    <location>
        <begin position="442"/>
        <end position="443"/>
    </location>
    <ligand>
        <name>S-adenosyl-L-methionine</name>
        <dbReference type="ChEBI" id="CHEBI:59789"/>
    </ligand>
</feature>
<evidence type="ECO:0000256" key="3">
    <source>
        <dbReference type="ARBA" id="ARBA00022603"/>
    </source>
</evidence>
<dbReference type="GO" id="GO:0016192">
    <property type="term" value="P:vesicle-mediated transport"/>
    <property type="evidence" value="ECO:0007669"/>
    <property type="project" value="InterPro"/>
</dbReference>
<reference evidence="13 14" key="1">
    <citation type="journal article" date="2013" name="Nat. Genet.">
        <title>The genome of the hydatid tapeworm Echinococcus granulosus.</title>
        <authorList>
            <person name="Zheng H."/>
            <person name="Zhang W."/>
            <person name="Zhang L."/>
            <person name="Zhang Z."/>
            <person name="Li J."/>
            <person name="Lu G."/>
            <person name="Zhu Y."/>
            <person name="Wang Y."/>
            <person name="Huang Y."/>
            <person name="Liu J."/>
            <person name="Kang H."/>
            <person name="Chen J."/>
            <person name="Wang L."/>
            <person name="Chen A."/>
            <person name="Yu S."/>
            <person name="Gao Z."/>
            <person name="Jin L."/>
            <person name="Gu W."/>
            <person name="Wang Z."/>
            <person name="Zhao L."/>
            <person name="Shi B."/>
            <person name="Wen H."/>
            <person name="Lin R."/>
            <person name="Jones M.K."/>
            <person name="Brejova B."/>
            <person name="Vinar T."/>
            <person name="Zhao G."/>
            <person name="McManus D.P."/>
            <person name="Chen Z."/>
            <person name="Zhou Y."/>
            <person name="Wang S."/>
        </authorList>
    </citation>
    <scope>NUCLEOTIDE SEQUENCE [LARGE SCALE GENOMIC DNA]</scope>
</reference>
<comment type="similarity">
    <text evidence="9">Belongs to the class I-like SAM-binding methyltransferase superfamily. TrmB family.</text>
</comment>
<keyword evidence="7 9" id="KW-0694">RNA-binding</keyword>
<dbReference type="GO" id="GO:0043527">
    <property type="term" value="C:tRNA methyltransferase complex"/>
    <property type="evidence" value="ECO:0007669"/>
    <property type="project" value="TreeGrafter"/>
</dbReference>
<feature type="binding site" evidence="9">
    <location>
        <position position="495"/>
    </location>
    <ligand>
        <name>S-adenosyl-L-methionine</name>
        <dbReference type="ChEBI" id="CHEBI:59789"/>
    </ligand>
</feature>
<comment type="catalytic activity">
    <reaction evidence="1 9">
        <text>guanosine(46) in tRNA + S-adenosyl-L-methionine = N(7)-methylguanosine(46) in tRNA + S-adenosyl-L-homocysteine</text>
        <dbReference type="Rhea" id="RHEA:42708"/>
        <dbReference type="Rhea" id="RHEA-COMP:10188"/>
        <dbReference type="Rhea" id="RHEA-COMP:10189"/>
        <dbReference type="ChEBI" id="CHEBI:57856"/>
        <dbReference type="ChEBI" id="CHEBI:59789"/>
        <dbReference type="ChEBI" id="CHEBI:74269"/>
        <dbReference type="ChEBI" id="CHEBI:74480"/>
        <dbReference type="EC" id="2.1.1.33"/>
    </reaction>
</comment>
<evidence type="ECO:0000256" key="11">
    <source>
        <dbReference type="SAM" id="Phobius"/>
    </source>
</evidence>
<keyword evidence="2 9" id="KW-0820">tRNA-binding</keyword>